<evidence type="ECO:0000256" key="1">
    <source>
        <dbReference type="SAM" id="MobiDB-lite"/>
    </source>
</evidence>
<gene>
    <name evidence="2" type="ORF">Tci_005671</name>
</gene>
<sequence length="541" mass="61872">MALTFSDTHNMIAYLTKSYASEGFDQILDILNASSIQYALTVNPNIYVYCIKQFWSAVLVKKTNDVVRFQALIDRKKVIITEDTVRQALRLNDAESIDCLPNEEIFIDLARMGYEKPSTKLIFYKAFFSAQWKFLIHTILQCMSAKRIAWNKFSSSMASAIICLATGRKFNFSKYIFDSLVRNVDNSSKFYMYPRFLQLIIRAQVGDISSHTTKYSSPVLTQKQVADDVTAIVTDDDVPADDAEPTPPLPIPATTPPPPQELPSKSQEDASKHGGIIELIDADKDVTLEEVDVAKDAEVKKNVEVDEQDPTELKEVIEVVTTAKLMIEVVTAAATRITDAPITAARSVARRRKGETINRSPDQKEYDGLSKKIAGFKMDFFRGMGYDDIRPIFEKYINLNVAFLDKSKEQLEEEESRALKRQSESSEYLSLEESKSHSWFSKSQKLEIVRVLWSAYHNIHHNIHYYTDDLDGREKISLDKVHLDQMLNNVRLEVEEESEVSLELLRFTYKCWCKLMLLDNVVDSRLRLLEQSDAVDEKMKK</sequence>
<name>A0A6L2J9N6_TANCI</name>
<evidence type="ECO:0008006" key="3">
    <source>
        <dbReference type="Google" id="ProtNLM"/>
    </source>
</evidence>
<organism evidence="2">
    <name type="scientific">Tanacetum cinerariifolium</name>
    <name type="common">Dalmatian daisy</name>
    <name type="synonym">Chrysanthemum cinerariifolium</name>
    <dbReference type="NCBI Taxonomy" id="118510"/>
    <lineage>
        <taxon>Eukaryota</taxon>
        <taxon>Viridiplantae</taxon>
        <taxon>Streptophyta</taxon>
        <taxon>Embryophyta</taxon>
        <taxon>Tracheophyta</taxon>
        <taxon>Spermatophyta</taxon>
        <taxon>Magnoliopsida</taxon>
        <taxon>eudicotyledons</taxon>
        <taxon>Gunneridae</taxon>
        <taxon>Pentapetalae</taxon>
        <taxon>asterids</taxon>
        <taxon>campanulids</taxon>
        <taxon>Asterales</taxon>
        <taxon>Asteraceae</taxon>
        <taxon>Asteroideae</taxon>
        <taxon>Anthemideae</taxon>
        <taxon>Anthemidinae</taxon>
        <taxon>Tanacetum</taxon>
    </lineage>
</organism>
<reference evidence="2" key="1">
    <citation type="journal article" date="2019" name="Sci. Rep.">
        <title>Draft genome of Tanacetum cinerariifolium, the natural source of mosquito coil.</title>
        <authorList>
            <person name="Yamashiro T."/>
            <person name="Shiraishi A."/>
            <person name="Satake H."/>
            <person name="Nakayama K."/>
        </authorList>
    </citation>
    <scope>NUCLEOTIDE SEQUENCE</scope>
</reference>
<dbReference type="AlphaFoldDB" id="A0A6L2J9N6"/>
<dbReference type="EMBL" id="BKCJ010000492">
    <property type="protein sequence ID" value="GEU33693.1"/>
    <property type="molecule type" value="Genomic_DNA"/>
</dbReference>
<protein>
    <recommendedName>
        <fullName evidence="3">Synaptobrevin, longin-like domain protein</fullName>
    </recommendedName>
</protein>
<feature type="compositionally biased region" description="Pro residues" evidence="1">
    <location>
        <begin position="245"/>
        <end position="261"/>
    </location>
</feature>
<evidence type="ECO:0000313" key="2">
    <source>
        <dbReference type="EMBL" id="GEU33693.1"/>
    </source>
</evidence>
<feature type="region of interest" description="Disordered" evidence="1">
    <location>
        <begin position="237"/>
        <end position="271"/>
    </location>
</feature>
<accession>A0A6L2J9N6</accession>
<comment type="caution">
    <text evidence="2">The sequence shown here is derived from an EMBL/GenBank/DDBJ whole genome shotgun (WGS) entry which is preliminary data.</text>
</comment>
<proteinExistence type="predicted"/>